<dbReference type="Gene3D" id="1.10.238.200">
    <property type="entry name" value="Cullin, PONY binding domain"/>
    <property type="match status" value="1"/>
</dbReference>
<dbReference type="InterPro" id="IPR042460">
    <property type="entry name" value="DCN1-like_PONY"/>
</dbReference>
<organism evidence="3 4">
    <name type="scientific">Blastomyces parvus</name>
    <dbReference type="NCBI Taxonomy" id="2060905"/>
    <lineage>
        <taxon>Eukaryota</taxon>
        <taxon>Fungi</taxon>
        <taxon>Dikarya</taxon>
        <taxon>Ascomycota</taxon>
        <taxon>Pezizomycotina</taxon>
        <taxon>Eurotiomycetes</taxon>
        <taxon>Eurotiomycetidae</taxon>
        <taxon>Onygenales</taxon>
        <taxon>Ajellomycetaceae</taxon>
        <taxon>Blastomyces</taxon>
    </lineage>
</organism>
<feature type="domain" description="DCUN1" evidence="2">
    <location>
        <begin position="49"/>
        <end position="251"/>
    </location>
</feature>
<dbReference type="STRING" id="2060905.A0A2B7WNG7"/>
<sequence length="267" mass="30596">MLPLQADFSFHAVIIRTQQIAVLITQLRRSTNYLIVIAVCHNLSSKASTYQNNGALLTIQIDDPAENPDTIGIEGAVKYLEDIKVQLDEVVCLAIAEHLRSPSMGEFTRQAFVDGWKNINCDTISKQTSYAATLRARIPNEPDLFRRVYRYTFLICRLAGQRNLSIDIATEQWRLFFTPSNGGISWNTRSTPWLDWWIEFIEESWKRPINKDLWEQVEVFMRKTKEDETFGWWSEDGAWPGAIDEFVGFVQAKRGGKGPAAEAMEIE</sequence>
<dbReference type="GO" id="GO:0031624">
    <property type="term" value="F:ubiquitin conjugating enzyme binding"/>
    <property type="evidence" value="ECO:0007669"/>
    <property type="project" value="TreeGrafter"/>
</dbReference>
<evidence type="ECO:0000259" key="2">
    <source>
        <dbReference type="PROSITE" id="PS51229"/>
    </source>
</evidence>
<keyword evidence="4" id="KW-1185">Reference proteome</keyword>
<dbReference type="AlphaFoldDB" id="A0A2B7WNG7"/>
<dbReference type="GO" id="GO:0032182">
    <property type="term" value="F:ubiquitin-like protein binding"/>
    <property type="evidence" value="ECO:0007669"/>
    <property type="project" value="TreeGrafter"/>
</dbReference>
<dbReference type="PROSITE" id="PS51229">
    <property type="entry name" value="DCUN1"/>
    <property type="match status" value="1"/>
</dbReference>
<name>A0A2B7WNG7_9EURO</name>
<dbReference type="Pfam" id="PF03556">
    <property type="entry name" value="Cullin_binding"/>
    <property type="match status" value="1"/>
</dbReference>
<reference evidence="3 4" key="1">
    <citation type="submission" date="2017-10" db="EMBL/GenBank/DDBJ databases">
        <title>Comparative genomics in systemic dimorphic fungi from Ajellomycetaceae.</title>
        <authorList>
            <person name="Munoz J.F."/>
            <person name="Mcewen J.G."/>
            <person name="Clay O.K."/>
            <person name="Cuomo C.A."/>
        </authorList>
    </citation>
    <scope>NUCLEOTIDE SEQUENCE [LARGE SCALE GENOMIC DNA]</scope>
    <source>
        <strain evidence="3 4">UAMH130</strain>
    </source>
</reference>
<evidence type="ECO:0000256" key="1">
    <source>
        <dbReference type="RuleBase" id="RU410713"/>
    </source>
</evidence>
<dbReference type="GO" id="GO:0000151">
    <property type="term" value="C:ubiquitin ligase complex"/>
    <property type="evidence" value="ECO:0007669"/>
    <property type="project" value="TreeGrafter"/>
</dbReference>
<protein>
    <recommendedName>
        <fullName evidence="1">Defective in cullin neddylation protein</fullName>
    </recommendedName>
</protein>
<dbReference type="PANTHER" id="PTHR12281:SF31">
    <property type="entry name" value="DCN1-LIKE PROTEIN 3"/>
    <property type="match status" value="1"/>
</dbReference>
<dbReference type="GO" id="GO:0045116">
    <property type="term" value="P:protein neddylation"/>
    <property type="evidence" value="ECO:0007669"/>
    <property type="project" value="TreeGrafter"/>
</dbReference>
<dbReference type="OrthoDB" id="27198at2759"/>
<proteinExistence type="predicted"/>
<comment type="caution">
    <text evidence="3">The sequence shown here is derived from an EMBL/GenBank/DDBJ whole genome shotgun (WGS) entry which is preliminary data.</text>
</comment>
<gene>
    <name evidence="3" type="ORF">GX51_07001</name>
</gene>
<dbReference type="EMBL" id="PDNC01000128">
    <property type="protein sequence ID" value="PGG98089.1"/>
    <property type="molecule type" value="Genomic_DNA"/>
</dbReference>
<dbReference type="InterPro" id="IPR005176">
    <property type="entry name" value="PONY_dom"/>
</dbReference>
<dbReference type="Proteomes" id="UP000224080">
    <property type="component" value="Unassembled WGS sequence"/>
</dbReference>
<dbReference type="GO" id="GO:0097602">
    <property type="term" value="F:cullin family protein binding"/>
    <property type="evidence" value="ECO:0007669"/>
    <property type="project" value="TreeGrafter"/>
</dbReference>
<dbReference type="PANTHER" id="PTHR12281">
    <property type="entry name" value="RP42 RELATED"/>
    <property type="match status" value="1"/>
</dbReference>
<evidence type="ECO:0000313" key="3">
    <source>
        <dbReference type="EMBL" id="PGG98089.1"/>
    </source>
</evidence>
<comment type="function">
    <text evidence="1">Neddylation of cullins play an essential role in the regulation of SCF-type complexes activity.</text>
</comment>
<evidence type="ECO:0000313" key="4">
    <source>
        <dbReference type="Proteomes" id="UP000224080"/>
    </source>
</evidence>
<dbReference type="InterPro" id="IPR014764">
    <property type="entry name" value="DCN-prot"/>
</dbReference>
<accession>A0A2B7WNG7</accession>
<dbReference type="Gene3D" id="1.10.238.10">
    <property type="entry name" value="EF-hand"/>
    <property type="match status" value="1"/>
</dbReference>